<keyword evidence="2" id="KW-0813">Transport</keyword>
<gene>
    <name evidence="2" type="ORF">GXN76_04575</name>
</gene>
<proteinExistence type="predicted"/>
<keyword evidence="1" id="KW-0472">Membrane</keyword>
<feature type="transmembrane region" description="Helical" evidence="1">
    <location>
        <begin position="204"/>
        <end position="224"/>
    </location>
</feature>
<accession>A0A7D3Y8R3</accession>
<dbReference type="InterPro" id="IPR050558">
    <property type="entry name" value="PTS_Sugar-Specific_Components"/>
</dbReference>
<dbReference type="KEGG" id="kpul:GXN76_04575"/>
<keyword evidence="1" id="KW-1133">Transmembrane helix</keyword>
<dbReference type="Gene3D" id="3.40.50.2300">
    <property type="match status" value="1"/>
</dbReference>
<feature type="transmembrane region" description="Helical" evidence="1">
    <location>
        <begin position="427"/>
        <end position="445"/>
    </location>
</feature>
<feature type="transmembrane region" description="Helical" evidence="1">
    <location>
        <begin position="395"/>
        <end position="415"/>
    </location>
</feature>
<dbReference type="AlphaFoldDB" id="A0A7D3Y8R3"/>
<dbReference type="GO" id="GO:0090589">
    <property type="term" value="F:protein-phosphocysteine-trehalose phosphotransferase system transporter activity"/>
    <property type="evidence" value="ECO:0007669"/>
    <property type="project" value="TreeGrafter"/>
</dbReference>
<evidence type="ECO:0000313" key="2">
    <source>
        <dbReference type="EMBL" id="QKG83821.1"/>
    </source>
</evidence>
<feature type="transmembrane region" description="Helical" evidence="1">
    <location>
        <begin position="490"/>
        <end position="511"/>
    </location>
</feature>
<dbReference type="PANTHER" id="PTHR30175">
    <property type="entry name" value="PHOSPHOTRANSFERASE SYSTEM TRANSPORT PROTEIN"/>
    <property type="match status" value="1"/>
</dbReference>
<dbReference type="PANTHER" id="PTHR30175:SF1">
    <property type="entry name" value="PTS SYSTEM ARBUTIN-, CELLOBIOSE-, AND SALICIN-SPECIFIC EIIBC COMPONENT-RELATED"/>
    <property type="match status" value="1"/>
</dbReference>
<feature type="transmembrane region" description="Helical" evidence="1">
    <location>
        <begin position="452"/>
        <end position="470"/>
    </location>
</feature>
<feature type="transmembrane region" description="Helical" evidence="1">
    <location>
        <begin position="268"/>
        <end position="297"/>
    </location>
</feature>
<evidence type="ECO:0000256" key="1">
    <source>
        <dbReference type="SAM" id="Phobius"/>
    </source>
</evidence>
<keyword evidence="1" id="KW-0812">Transmembrane</keyword>
<dbReference type="GO" id="GO:0009401">
    <property type="term" value="P:phosphoenolpyruvate-dependent sugar phosphotransferase system"/>
    <property type="evidence" value="ECO:0007669"/>
    <property type="project" value="TreeGrafter"/>
</dbReference>
<sequence>MGQKRIAILGSSGGNLYNLGGNDPMRLLQEISQQCDSTAIEIAFVQFIGAQASMDNIKKTTPASLYEWDSMSQSPHVTYSGTLQEVNEQASFSDEQVAKAIQQGEIDGIILMSADPDGTNKQAIAAAIEKKVPIVGTGGTSMATTSSKGGNVVATSGTTGTTNRTRAISFISSLSKHWGIRYRPVIGGKSKESVPDNPLKRIQFRGIMLAALPAFISLALILALSKIPMLSGLGDVFDILIKALPVVLAAIAARQISGLDEIAIVSGIVAGVLSVEGGIIGGIIAGILAGLLVNYLFQKCISWNFPTTTVNIVAGGLSGLIAGLFVYFLIAPLSLEAGKLIRSAIEYTIDLSPILAGLVAGLLIWPAILGGVYHAAILPIVLLEMEKTGNSFLGAIDMTGLVMVSAGITLANMVAPRKKGEGTLATPGFLINMGFGTFVEAAYPFMFSNKIVFAGAIGSAGLAGMLVGLFDVRGTAYVPSLVSPFLSNNITGLIIAMAGGFITSFIITLLANKISKKKEANEITGSEV</sequence>
<dbReference type="Proteomes" id="UP000503088">
    <property type="component" value="Chromosome"/>
</dbReference>
<dbReference type="GO" id="GO:0005886">
    <property type="term" value="C:plasma membrane"/>
    <property type="evidence" value="ECO:0007669"/>
    <property type="project" value="TreeGrafter"/>
</dbReference>
<name>A0A7D3Y8R3_9BACL</name>
<feature type="transmembrane region" description="Helical" evidence="1">
    <location>
        <begin position="309"/>
        <end position="334"/>
    </location>
</feature>
<dbReference type="GO" id="GO:0015771">
    <property type="term" value="P:trehalose transport"/>
    <property type="evidence" value="ECO:0007669"/>
    <property type="project" value="TreeGrafter"/>
</dbReference>
<evidence type="ECO:0000313" key="3">
    <source>
        <dbReference type="Proteomes" id="UP000503088"/>
    </source>
</evidence>
<dbReference type="EMBL" id="CP048104">
    <property type="protein sequence ID" value="QKG83821.1"/>
    <property type="molecule type" value="Genomic_DNA"/>
</dbReference>
<feature type="transmembrane region" description="Helical" evidence="1">
    <location>
        <begin position="236"/>
        <end position="256"/>
    </location>
</feature>
<keyword evidence="2" id="KW-0762">Sugar transport</keyword>
<reference evidence="2 3" key="1">
    <citation type="submission" date="2020-01" db="EMBL/GenBank/DDBJ databases">
        <authorList>
            <person name="Gulvik C.A."/>
            <person name="Batra D.G."/>
        </authorList>
    </citation>
    <scope>NUCLEOTIDE SEQUENCE [LARGE SCALE GENOMIC DNA]</scope>
    <source>
        <strain evidence="2 3">W9323</strain>
    </source>
</reference>
<dbReference type="RefSeq" id="WP_173220920.1">
    <property type="nucleotide sequence ID" value="NZ_CP048104.1"/>
</dbReference>
<keyword evidence="3" id="KW-1185">Reference proteome</keyword>
<feature type="transmembrane region" description="Helical" evidence="1">
    <location>
        <begin position="354"/>
        <end position="383"/>
    </location>
</feature>
<protein>
    <submittedName>
        <fullName evidence="2">PTS sugar transporter</fullName>
    </submittedName>
</protein>
<organism evidence="2 3">
    <name type="scientific">Kroppenstedtia pulmonis</name>
    <dbReference type="NCBI Taxonomy" id="1380685"/>
    <lineage>
        <taxon>Bacteria</taxon>
        <taxon>Bacillati</taxon>
        <taxon>Bacillota</taxon>
        <taxon>Bacilli</taxon>
        <taxon>Bacillales</taxon>
        <taxon>Thermoactinomycetaceae</taxon>
        <taxon>Kroppenstedtia</taxon>
    </lineage>
</organism>